<accession>A0A815BEH7</accession>
<evidence type="ECO:0000256" key="1">
    <source>
        <dbReference type="PIRSR" id="PIRSR605502-1"/>
    </source>
</evidence>
<dbReference type="Proteomes" id="UP000681722">
    <property type="component" value="Unassembled WGS sequence"/>
</dbReference>
<dbReference type="AlphaFoldDB" id="A0A815BEH7"/>
<dbReference type="EMBL" id="CAJNOQ010011095">
    <property type="protein sequence ID" value="CAF1268611.1"/>
    <property type="molecule type" value="Genomic_DNA"/>
</dbReference>
<dbReference type="OrthoDB" id="410104at2759"/>
<comment type="caution">
    <text evidence="3">The sequence shown here is derived from an EMBL/GenBank/DDBJ whole genome shotgun (WGS) entry which is preliminary data.</text>
</comment>
<evidence type="ECO:0000313" key="3">
    <source>
        <dbReference type="EMBL" id="CAF1268611.1"/>
    </source>
</evidence>
<dbReference type="Pfam" id="PF03747">
    <property type="entry name" value="ADP_ribosyl_GH"/>
    <property type="match status" value="1"/>
</dbReference>
<dbReference type="InterPro" id="IPR036705">
    <property type="entry name" value="Ribosyl_crysJ1_sf"/>
</dbReference>
<feature type="binding site" evidence="1">
    <location>
        <position position="233"/>
    </location>
    <ligand>
        <name>Mg(2+)</name>
        <dbReference type="ChEBI" id="CHEBI:18420"/>
        <label>1</label>
    </ligand>
</feature>
<keyword evidence="1" id="KW-0479">Metal-binding</keyword>
<evidence type="ECO:0000313" key="4">
    <source>
        <dbReference type="EMBL" id="CAF4054267.1"/>
    </source>
</evidence>
<keyword evidence="5" id="KW-1185">Reference proteome</keyword>
<keyword evidence="1" id="KW-0460">Magnesium</keyword>
<dbReference type="PANTHER" id="PTHR16222:SF12">
    <property type="entry name" value="ADP-RIBOSYLGLYCOHYDROLASE-RELATED"/>
    <property type="match status" value="1"/>
</dbReference>
<protein>
    <recommendedName>
        <fullName evidence="6">ADP-ribosylglycohydrolase</fullName>
    </recommendedName>
</protein>
<dbReference type="InterPro" id="IPR050792">
    <property type="entry name" value="ADP-ribosylglycohydrolase"/>
</dbReference>
<proteinExistence type="predicted"/>
<dbReference type="InterPro" id="IPR005502">
    <property type="entry name" value="Ribosyl_crysJ1"/>
</dbReference>
<name>A0A815BEH7_9BILA</name>
<dbReference type="SUPFAM" id="SSF101478">
    <property type="entry name" value="ADP-ribosylglycohydrolase"/>
    <property type="match status" value="1"/>
</dbReference>
<feature type="binding site" evidence="1">
    <location>
        <position position="231"/>
    </location>
    <ligand>
        <name>Mg(2+)</name>
        <dbReference type="ChEBI" id="CHEBI:18420"/>
        <label>1</label>
    </ligand>
</feature>
<dbReference type="GO" id="GO:0046872">
    <property type="term" value="F:metal ion binding"/>
    <property type="evidence" value="ECO:0007669"/>
    <property type="project" value="UniProtKB-KW"/>
</dbReference>
<feature type="region of interest" description="Disordered" evidence="2">
    <location>
        <begin position="286"/>
        <end position="322"/>
    </location>
</feature>
<organism evidence="3 5">
    <name type="scientific">Didymodactylos carnosus</name>
    <dbReference type="NCBI Taxonomy" id="1234261"/>
    <lineage>
        <taxon>Eukaryota</taxon>
        <taxon>Metazoa</taxon>
        <taxon>Spiralia</taxon>
        <taxon>Gnathifera</taxon>
        <taxon>Rotifera</taxon>
        <taxon>Eurotatoria</taxon>
        <taxon>Bdelloidea</taxon>
        <taxon>Philodinida</taxon>
        <taxon>Philodinidae</taxon>
        <taxon>Didymodactylos</taxon>
    </lineage>
</organism>
<dbReference type="PANTHER" id="PTHR16222">
    <property type="entry name" value="ADP-RIBOSYLGLYCOHYDROLASE"/>
    <property type="match status" value="1"/>
</dbReference>
<reference evidence="3" key="1">
    <citation type="submission" date="2021-02" db="EMBL/GenBank/DDBJ databases">
        <authorList>
            <person name="Nowell W R."/>
        </authorList>
    </citation>
    <scope>NUCLEOTIDE SEQUENCE</scope>
</reference>
<feature type="binding site" evidence="1">
    <location>
        <position position="234"/>
    </location>
    <ligand>
        <name>Mg(2+)</name>
        <dbReference type="ChEBI" id="CHEBI:18420"/>
        <label>1</label>
    </ligand>
</feature>
<comment type="cofactor">
    <cofactor evidence="1">
        <name>Mg(2+)</name>
        <dbReference type="ChEBI" id="CHEBI:18420"/>
    </cofactor>
    <text evidence="1">Binds 2 magnesium ions per subunit.</text>
</comment>
<dbReference type="Proteomes" id="UP000663829">
    <property type="component" value="Unassembled WGS sequence"/>
</dbReference>
<dbReference type="Gene3D" id="1.10.4080.10">
    <property type="entry name" value="ADP-ribosylation/Crystallin J1"/>
    <property type="match status" value="1"/>
</dbReference>
<gene>
    <name evidence="3" type="ORF">GPM918_LOCUS26966</name>
    <name evidence="4" type="ORF">SRO942_LOCUS27212</name>
</gene>
<evidence type="ECO:0000256" key="2">
    <source>
        <dbReference type="SAM" id="MobiDB-lite"/>
    </source>
</evidence>
<evidence type="ECO:0008006" key="6">
    <source>
        <dbReference type="Google" id="ProtNLM"/>
    </source>
</evidence>
<sequence>MALCLANSLIARHDFVPYDQLVRYKWWYRNGYMSSTGHCFDIGAATRQSLQEFERRQRKFAQDHNIPFNHMDFLSDPNLLNQFDVNCSKDGVAGNGALMRLTPVPLFFHRYPEIAVEYSGISGRITHGDEKAYDACRYYGALIVAALSGVEKNELISDTFYDVHKQWFGKRTLHSDIMEIARGSFKKHGGYEDGIRGKGYVVKALEAALWAFWSEDSFEKGALNAVNLGDDTDTTAAIYGQLAGAHYGYRKLPSKWLQCVYANNFMHCLSSWITYEGEKWFTNQKTPDMTKPSNHSSLASRNTTSNTSIVSKQDSDLSSESGSIIDGSLATSERKAIDPSGHIGLFYDAWHDCILKSPSISIKPNAHSTALPPKCLVERGDKPECQNLLRFIGFDDELRLSVQSAIAPPTGIASLVQYPFLIDECTRVLYYSYLVRHEALPDEINNARKNIQRSTCETVATHVITGVNWGIDILILLRLPPDDPKMIDDTLNNICQYLNNDTKLSRTDSLDRILEKHIYSNAPELTKKTTIVDVCHAIHRLKNDPTHHQPVSYILQPIKVFYPNGNKNDDRFIPFEPKTAQRIEKHLLRLSCVNKMWLTILSNEISDVLKKDLTEQLNEACDLKLKLANEYDKKKETYGNAILNIRQGKYSQEGINHHLLIDDDQEITWKRSIDDLKYWLTMLKKKECFIMEWKTRGFEYWNAIKCGVEHGDDDNTIERKLMKNDRQRILCSNDTLNENNWSTLEMLCSRMINERLTKPDLCLVYADFAYYVLASRSAVRVLVSFVALIKNDFEHHFVRSGNPDPNEDHDHPGQSTTLRCKSAQLSNKHAHSDLTMVNACIERVEQIPMVRKQMDAVRKMQETSV</sequence>
<evidence type="ECO:0000313" key="5">
    <source>
        <dbReference type="Proteomes" id="UP000663829"/>
    </source>
</evidence>
<dbReference type="EMBL" id="CAJOBC010022144">
    <property type="protein sequence ID" value="CAF4054267.1"/>
    <property type="molecule type" value="Genomic_DNA"/>
</dbReference>